<sequence length="356" mass="40015">MISYKNGTISSIIRDDEHLSIVNVNVEGEIYKAVNYKDFTGDVNVNDEVVLNTTAVDLALGTGGYHFVMYNYRNKSMEIKGSGHIMKLRYTPYQMKCLAAEEEDSPYHNLFNEFKSLENHIFIVATLHSMLAPISAMIKYINKDIKINYIMTDGGALPLYFSNTVAELREKKILDNTITIGHAFGGDLECINIYTGLIAAKEILKGDVTIISMGPGIVGSGTKYGFTGIEQGYIVDAINNLGGIAISVPRISFKDKRNRHYGISHHTITTLSQITNTRSNLILPYLEKEKEDYIVDQIQNFKIKEKHNIIFEYGEEITMAMDKFKLKTTSMGRSIKDDKDYFISLGSVGTYIANLF</sequence>
<organism evidence="1 2">
    <name type="scientific">Tissierella praeacuta DSM 18095</name>
    <dbReference type="NCBI Taxonomy" id="1123404"/>
    <lineage>
        <taxon>Bacteria</taxon>
        <taxon>Bacillati</taxon>
        <taxon>Bacillota</taxon>
        <taxon>Tissierellia</taxon>
        <taxon>Tissierellales</taxon>
        <taxon>Tissierellaceae</taxon>
        <taxon>Tissierella</taxon>
    </lineage>
</organism>
<evidence type="ECO:0000313" key="1">
    <source>
        <dbReference type="EMBL" id="SHE30453.1"/>
    </source>
</evidence>
<dbReference type="Proteomes" id="UP000184114">
    <property type="component" value="Unassembled WGS sequence"/>
</dbReference>
<accession>A0A1M4SDZ0</accession>
<protein>
    <recommendedName>
        <fullName evidence="3">DUF3866 domain-containing protein</fullName>
    </recommendedName>
</protein>
<evidence type="ECO:0008006" key="3">
    <source>
        <dbReference type="Google" id="ProtNLM"/>
    </source>
</evidence>
<dbReference type="InterPro" id="IPR024479">
    <property type="entry name" value="DUF3866"/>
</dbReference>
<dbReference type="AlphaFoldDB" id="A0A1M4SDZ0"/>
<evidence type="ECO:0000313" key="2">
    <source>
        <dbReference type="Proteomes" id="UP000184114"/>
    </source>
</evidence>
<dbReference type="STRING" id="1123404.SAMN02745784_00274"/>
<keyword evidence="2" id="KW-1185">Reference proteome</keyword>
<dbReference type="EMBL" id="FQTY01000001">
    <property type="protein sequence ID" value="SHE30453.1"/>
    <property type="molecule type" value="Genomic_DNA"/>
</dbReference>
<dbReference type="RefSeq" id="WP_072972079.1">
    <property type="nucleotide sequence ID" value="NZ_FQTY01000001.1"/>
</dbReference>
<dbReference type="Pfam" id="PF12982">
    <property type="entry name" value="DUF3866"/>
    <property type="match status" value="1"/>
</dbReference>
<reference evidence="2" key="1">
    <citation type="submission" date="2016-11" db="EMBL/GenBank/DDBJ databases">
        <authorList>
            <person name="Varghese N."/>
            <person name="Submissions S."/>
        </authorList>
    </citation>
    <scope>NUCLEOTIDE SEQUENCE [LARGE SCALE GENOMIC DNA]</scope>
    <source>
        <strain evidence="2">DSM 18095</strain>
    </source>
</reference>
<proteinExistence type="predicted"/>
<gene>
    <name evidence="1" type="ORF">SAMN02745784_00274</name>
</gene>
<dbReference type="GeneID" id="90994967"/>
<name>A0A1M4SDZ0_9FIRM</name>